<accession>A0A5P2UY94</accession>
<dbReference type="KEGG" id="ssub:CP968_33255"/>
<dbReference type="Proteomes" id="UP000326831">
    <property type="component" value="Chromosome"/>
</dbReference>
<reference evidence="2" key="3">
    <citation type="submission" date="2020-09" db="EMBL/GenBank/DDBJ databases">
        <authorList>
            <person name="Sun Q."/>
            <person name="Ohkuma M."/>
        </authorList>
    </citation>
    <scope>NUCLEOTIDE SEQUENCE</scope>
    <source>
        <strain evidence="2">JCM 4834</strain>
    </source>
</reference>
<feature type="transmembrane region" description="Helical" evidence="1">
    <location>
        <begin position="51"/>
        <end position="69"/>
    </location>
</feature>
<organism evidence="3 4">
    <name type="scientific">Streptomyces subrutilus</name>
    <dbReference type="NCBI Taxonomy" id="36818"/>
    <lineage>
        <taxon>Bacteria</taxon>
        <taxon>Bacillati</taxon>
        <taxon>Actinomycetota</taxon>
        <taxon>Actinomycetes</taxon>
        <taxon>Kitasatosporales</taxon>
        <taxon>Streptomycetaceae</taxon>
        <taxon>Streptomyces</taxon>
    </lineage>
</organism>
<gene>
    <name evidence="3" type="ORF">CP968_33255</name>
    <name evidence="2" type="ORF">GCM10010371_46270</name>
</gene>
<dbReference type="EMBL" id="CP023701">
    <property type="protein sequence ID" value="QEU82481.1"/>
    <property type="molecule type" value="Genomic_DNA"/>
</dbReference>
<feature type="transmembrane region" description="Helical" evidence="1">
    <location>
        <begin position="20"/>
        <end position="39"/>
    </location>
</feature>
<reference evidence="3 4" key="2">
    <citation type="submission" date="2017-09" db="EMBL/GenBank/DDBJ databases">
        <authorList>
            <person name="Lee N."/>
            <person name="Cho B.-K."/>
        </authorList>
    </citation>
    <scope>NUCLEOTIDE SEQUENCE [LARGE SCALE GENOMIC DNA]</scope>
    <source>
        <strain evidence="3 4">ATCC 27467</strain>
    </source>
</reference>
<keyword evidence="1" id="KW-1133">Transmembrane helix</keyword>
<proteinExistence type="predicted"/>
<evidence type="ECO:0000313" key="3">
    <source>
        <dbReference type="EMBL" id="QEU82481.1"/>
    </source>
</evidence>
<evidence type="ECO:0000313" key="4">
    <source>
        <dbReference type="Proteomes" id="UP000326831"/>
    </source>
</evidence>
<dbReference type="Proteomes" id="UP000634660">
    <property type="component" value="Unassembled WGS sequence"/>
</dbReference>
<sequence length="75" mass="7526">MATTPPTSTPPGPSRTVKVMALTIALLCGLVAAVSAFTLSRHLEATGLEAVAYSGGSFLGATALAQVVQEKLGLL</sequence>
<dbReference type="OrthoDB" id="9934130at2"/>
<dbReference type="AlphaFoldDB" id="A0A5P2UY94"/>
<name>A0A5P2UY94_9ACTN</name>
<reference evidence="2" key="1">
    <citation type="journal article" date="2014" name="Int. J. Syst. Evol. Microbiol.">
        <title>Complete genome sequence of Corynebacterium casei LMG S-19264T (=DSM 44701T), isolated from a smear-ripened cheese.</title>
        <authorList>
            <consortium name="US DOE Joint Genome Institute (JGI-PGF)"/>
            <person name="Walter F."/>
            <person name="Albersmeier A."/>
            <person name="Kalinowski J."/>
            <person name="Ruckert C."/>
        </authorList>
    </citation>
    <scope>NUCLEOTIDE SEQUENCE</scope>
    <source>
        <strain evidence="2">JCM 4834</strain>
    </source>
</reference>
<dbReference type="EMBL" id="BMVX01000019">
    <property type="protein sequence ID" value="GGZ81493.1"/>
    <property type="molecule type" value="Genomic_DNA"/>
</dbReference>
<keyword evidence="4" id="KW-1185">Reference proteome</keyword>
<keyword evidence="1" id="KW-0472">Membrane</keyword>
<evidence type="ECO:0000313" key="2">
    <source>
        <dbReference type="EMBL" id="GGZ81493.1"/>
    </source>
</evidence>
<dbReference type="RefSeq" id="WP_150521485.1">
    <property type="nucleotide sequence ID" value="NZ_BMVX01000019.1"/>
</dbReference>
<evidence type="ECO:0000256" key="1">
    <source>
        <dbReference type="SAM" id="Phobius"/>
    </source>
</evidence>
<protein>
    <submittedName>
        <fullName evidence="3">Uncharacterized protein</fullName>
    </submittedName>
</protein>
<keyword evidence="1" id="KW-0812">Transmembrane</keyword>